<dbReference type="PROSITE" id="PS00041">
    <property type="entry name" value="HTH_ARAC_FAMILY_1"/>
    <property type="match status" value="1"/>
</dbReference>
<proteinExistence type="predicted"/>
<name>A0A1T4L0W0_9HYPH</name>
<protein>
    <submittedName>
        <fullName evidence="6">AraC-like ligand binding domain-containing protein</fullName>
    </submittedName>
</protein>
<dbReference type="GO" id="GO:0043565">
    <property type="term" value="F:sequence-specific DNA binding"/>
    <property type="evidence" value="ECO:0007669"/>
    <property type="project" value="InterPro"/>
</dbReference>
<sequence length="285" mass="32271">MARRHYPRLVARRDPHNVTQYWWDRHLPGLSLLNADFTTHEYPPHTHDALVVAVTEQGGSVIRSRGQVEDAHPSTLFVFNPAEPHAGRMGWSRRWRYRSMYLTQSALDRVAQGLGTQSVPYFTRNLFRDADLIAGFRAIHHALEEGRDVFHEWELLISTFGALFRRHGSGGATITSAPRDRALVARVIERMRDSYATNLSLEELAESVCLTVFQLIGLFKRTVGLTPHAYLTQVRLEMACHLLQQSSSLAEVATTVGFYDQSALNKHFKRCYGITPLQFARAAAA</sequence>
<evidence type="ECO:0000256" key="2">
    <source>
        <dbReference type="ARBA" id="ARBA00023125"/>
    </source>
</evidence>
<dbReference type="Gene3D" id="1.10.10.60">
    <property type="entry name" value="Homeodomain-like"/>
    <property type="match status" value="2"/>
</dbReference>
<dbReference type="InterPro" id="IPR037923">
    <property type="entry name" value="HTH-like"/>
</dbReference>
<dbReference type="Proteomes" id="UP000190092">
    <property type="component" value="Unassembled WGS sequence"/>
</dbReference>
<gene>
    <name evidence="6" type="ORF">SAMN02745126_01279</name>
</gene>
<dbReference type="PANTHER" id="PTHR46796">
    <property type="entry name" value="HTH-TYPE TRANSCRIPTIONAL ACTIVATOR RHAS-RELATED"/>
    <property type="match status" value="1"/>
</dbReference>
<evidence type="ECO:0000256" key="4">
    <source>
        <dbReference type="ARBA" id="ARBA00023163"/>
    </source>
</evidence>
<keyword evidence="2" id="KW-0238">DNA-binding</keyword>
<evidence type="ECO:0000256" key="3">
    <source>
        <dbReference type="ARBA" id="ARBA00023159"/>
    </source>
</evidence>
<keyword evidence="1" id="KW-0805">Transcription regulation</keyword>
<dbReference type="InterPro" id="IPR003313">
    <property type="entry name" value="AraC-bd"/>
</dbReference>
<evidence type="ECO:0000313" key="7">
    <source>
        <dbReference type="Proteomes" id="UP000190092"/>
    </source>
</evidence>
<dbReference type="RefSeq" id="WP_231714769.1">
    <property type="nucleotide sequence ID" value="NZ_FUWJ01000001.1"/>
</dbReference>
<organism evidence="6 7">
    <name type="scientific">Enhydrobacter aerosaccus</name>
    <dbReference type="NCBI Taxonomy" id="225324"/>
    <lineage>
        <taxon>Bacteria</taxon>
        <taxon>Pseudomonadati</taxon>
        <taxon>Pseudomonadota</taxon>
        <taxon>Alphaproteobacteria</taxon>
        <taxon>Hyphomicrobiales</taxon>
        <taxon>Enhydrobacter</taxon>
    </lineage>
</organism>
<dbReference type="InterPro" id="IPR050204">
    <property type="entry name" value="AraC_XylS_family_regulators"/>
</dbReference>
<reference evidence="7" key="1">
    <citation type="submission" date="2017-02" db="EMBL/GenBank/DDBJ databases">
        <authorList>
            <person name="Varghese N."/>
            <person name="Submissions S."/>
        </authorList>
    </citation>
    <scope>NUCLEOTIDE SEQUENCE [LARGE SCALE GENOMIC DNA]</scope>
    <source>
        <strain evidence="7">ATCC 27094</strain>
    </source>
</reference>
<dbReference type="PANTHER" id="PTHR46796:SF2">
    <property type="entry name" value="TRANSCRIPTIONAL REGULATORY PROTEIN"/>
    <property type="match status" value="1"/>
</dbReference>
<keyword evidence="4" id="KW-0804">Transcription</keyword>
<evidence type="ECO:0000259" key="5">
    <source>
        <dbReference type="PROSITE" id="PS01124"/>
    </source>
</evidence>
<dbReference type="Pfam" id="PF02311">
    <property type="entry name" value="AraC_binding"/>
    <property type="match status" value="1"/>
</dbReference>
<dbReference type="EMBL" id="FUWJ01000001">
    <property type="protein sequence ID" value="SJZ48170.1"/>
    <property type="molecule type" value="Genomic_DNA"/>
</dbReference>
<keyword evidence="3" id="KW-0010">Activator</keyword>
<dbReference type="GO" id="GO:0003700">
    <property type="term" value="F:DNA-binding transcription factor activity"/>
    <property type="evidence" value="ECO:0007669"/>
    <property type="project" value="InterPro"/>
</dbReference>
<dbReference type="InterPro" id="IPR018062">
    <property type="entry name" value="HTH_AraC-typ_CS"/>
</dbReference>
<accession>A0A1T4L0W0</accession>
<evidence type="ECO:0000256" key="1">
    <source>
        <dbReference type="ARBA" id="ARBA00023015"/>
    </source>
</evidence>
<feature type="domain" description="HTH araC/xylS-type" evidence="5">
    <location>
        <begin position="185"/>
        <end position="282"/>
    </location>
</feature>
<dbReference type="InterPro" id="IPR018060">
    <property type="entry name" value="HTH_AraC"/>
</dbReference>
<dbReference type="AlphaFoldDB" id="A0A1T4L0W0"/>
<evidence type="ECO:0000313" key="6">
    <source>
        <dbReference type="EMBL" id="SJZ48170.1"/>
    </source>
</evidence>
<dbReference type="InterPro" id="IPR009057">
    <property type="entry name" value="Homeodomain-like_sf"/>
</dbReference>
<dbReference type="PROSITE" id="PS01124">
    <property type="entry name" value="HTH_ARAC_FAMILY_2"/>
    <property type="match status" value="1"/>
</dbReference>
<dbReference type="SMART" id="SM00342">
    <property type="entry name" value="HTH_ARAC"/>
    <property type="match status" value="1"/>
</dbReference>
<dbReference type="Pfam" id="PF12833">
    <property type="entry name" value="HTH_18"/>
    <property type="match status" value="1"/>
</dbReference>
<dbReference type="STRING" id="225324.SAMN02745126_01279"/>
<keyword evidence="7" id="KW-1185">Reference proteome</keyword>
<dbReference type="SUPFAM" id="SSF46689">
    <property type="entry name" value="Homeodomain-like"/>
    <property type="match status" value="2"/>
</dbReference>
<dbReference type="SUPFAM" id="SSF51215">
    <property type="entry name" value="Regulatory protein AraC"/>
    <property type="match status" value="1"/>
</dbReference>